<name>A0A0A8YMV5_ARUDO</name>
<dbReference type="EMBL" id="GBRH01273968">
    <property type="protein sequence ID" value="JAD23927.1"/>
    <property type="molecule type" value="Transcribed_RNA"/>
</dbReference>
<sequence length="28" mass="3518">MVSWNQFPSRQVPMISIRWFLRDFSFLE</sequence>
<proteinExistence type="predicted"/>
<accession>A0A0A8YMV5</accession>
<reference evidence="1" key="1">
    <citation type="submission" date="2014-09" db="EMBL/GenBank/DDBJ databases">
        <authorList>
            <person name="Magalhaes I.L.F."/>
            <person name="Oliveira U."/>
            <person name="Santos F.R."/>
            <person name="Vidigal T.H.D.A."/>
            <person name="Brescovit A.D."/>
            <person name="Santos A.J."/>
        </authorList>
    </citation>
    <scope>NUCLEOTIDE SEQUENCE</scope>
    <source>
        <tissue evidence="1">Shoot tissue taken approximately 20 cm above the soil surface</tissue>
    </source>
</reference>
<organism evidence="1">
    <name type="scientific">Arundo donax</name>
    <name type="common">Giant reed</name>
    <name type="synonym">Donax arundinaceus</name>
    <dbReference type="NCBI Taxonomy" id="35708"/>
    <lineage>
        <taxon>Eukaryota</taxon>
        <taxon>Viridiplantae</taxon>
        <taxon>Streptophyta</taxon>
        <taxon>Embryophyta</taxon>
        <taxon>Tracheophyta</taxon>
        <taxon>Spermatophyta</taxon>
        <taxon>Magnoliopsida</taxon>
        <taxon>Liliopsida</taxon>
        <taxon>Poales</taxon>
        <taxon>Poaceae</taxon>
        <taxon>PACMAD clade</taxon>
        <taxon>Arundinoideae</taxon>
        <taxon>Arundineae</taxon>
        <taxon>Arundo</taxon>
    </lineage>
</organism>
<evidence type="ECO:0000313" key="1">
    <source>
        <dbReference type="EMBL" id="JAD23927.1"/>
    </source>
</evidence>
<protein>
    <submittedName>
        <fullName evidence="1">Uncharacterized protein</fullName>
    </submittedName>
</protein>
<dbReference type="AlphaFoldDB" id="A0A0A8YMV5"/>
<reference evidence="1" key="2">
    <citation type="journal article" date="2015" name="Data Brief">
        <title>Shoot transcriptome of the giant reed, Arundo donax.</title>
        <authorList>
            <person name="Barrero R.A."/>
            <person name="Guerrero F.D."/>
            <person name="Moolhuijzen P."/>
            <person name="Goolsby J.A."/>
            <person name="Tidwell J."/>
            <person name="Bellgard S.E."/>
            <person name="Bellgard M.I."/>
        </authorList>
    </citation>
    <scope>NUCLEOTIDE SEQUENCE</scope>
    <source>
        <tissue evidence="1">Shoot tissue taken approximately 20 cm above the soil surface</tissue>
    </source>
</reference>